<keyword evidence="1" id="KW-1133">Transmembrane helix</keyword>
<feature type="transmembrane region" description="Helical" evidence="1">
    <location>
        <begin position="445"/>
        <end position="466"/>
    </location>
</feature>
<keyword evidence="3" id="KW-0378">Hydrolase</keyword>
<feature type="transmembrane region" description="Helical" evidence="1">
    <location>
        <begin position="234"/>
        <end position="254"/>
    </location>
</feature>
<keyword evidence="1" id="KW-0472">Membrane</keyword>
<accession>A0A6N9HIU2</accession>
<dbReference type="AlphaFoldDB" id="A0A6N9HIU2"/>
<feature type="domain" description="CAAX prenyl protease 2/Lysostaphin resistance protein A-like" evidence="2">
    <location>
        <begin position="685"/>
        <end position="771"/>
    </location>
</feature>
<feature type="transmembrane region" description="Helical" evidence="1">
    <location>
        <begin position="472"/>
        <end position="497"/>
    </location>
</feature>
<gene>
    <name evidence="3" type="ORF">GTP41_15415</name>
</gene>
<keyword evidence="1" id="KW-0812">Transmembrane</keyword>
<feature type="transmembrane region" description="Helical" evidence="1">
    <location>
        <begin position="363"/>
        <end position="381"/>
    </location>
</feature>
<dbReference type="Pfam" id="PF02517">
    <property type="entry name" value="Rce1-like"/>
    <property type="match status" value="1"/>
</dbReference>
<evidence type="ECO:0000313" key="4">
    <source>
        <dbReference type="Proteomes" id="UP000448575"/>
    </source>
</evidence>
<feature type="transmembrane region" description="Helical" evidence="1">
    <location>
        <begin position="685"/>
        <end position="705"/>
    </location>
</feature>
<feature type="transmembrane region" description="Helical" evidence="1">
    <location>
        <begin position="604"/>
        <end position="627"/>
    </location>
</feature>
<feature type="transmembrane region" description="Helical" evidence="1">
    <location>
        <begin position="648"/>
        <end position="670"/>
    </location>
</feature>
<feature type="transmembrane region" description="Helical" evidence="1">
    <location>
        <begin position="194"/>
        <end position="214"/>
    </location>
</feature>
<dbReference type="GO" id="GO:0006508">
    <property type="term" value="P:proteolysis"/>
    <property type="evidence" value="ECO:0007669"/>
    <property type="project" value="UniProtKB-KW"/>
</dbReference>
<feature type="transmembrane region" description="Helical" evidence="1">
    <location>
        <begin position="726"/>
        <end position="753"/>
    </location>
</feature>
<dbReference type="RefSeq" id="WP_161026460.1">
    <property type="nucleotide sequence ID" value="NZ_WWCJ01000010.1"/>
</dbReference>
<feature type="transmembrane region" description="Helical" evidence="1">
    <location>
        <begin position="509"/>
        <end position="527"/>
    </location>
</feature>
<keyword evidence="3" id="KW-0645">Protease</keyword>
<proteinExistence type="predicted"/>
<feature type="transmembrane region" description="Helical" evidence="1">
    <location>
        <begin position="396"/>
        <end position="418"/>
    </location>
</feature>
<dbReference type="GO" id="GO:0004175">
    <property type="term" value="F:endopeptidase activity"/>
    <property type="evidence" value="ECO:0007669"/>
    <property type="project" value="UniProtKB-ARBA"/>
</dbReference>
<dbReference type="EMBL" id="WWCJ01000010">
    <property type="protein sequence ID" value="MYN03484.1"/>
    <property type="molecule type" value="Genomic_DNA"/>
</dbReference>
<feature type="transmembrane region" description="Helical" evidence="1">
    <location>
        <begin position="170"/>
        <end position="188"/>
    </location>
</feature>
<feature type="transmembrane region" description="Helical" evidence="1">
    <location>
        <begin position="578"/>
        <end position="598"/>
    </location>
</feature>
<protein>
    <submittedName>
        <fullName evidence="3">CPBP family intramembrane metalloprotease</fullName>
    </submittedName>
</protein>
<evidence type="ECO:0000259" key="2">
    <source>
        <dbReference type="Pfam" id="PF02517"/>
    </source>
</evidence>
<dbReference type="InterPro" id="IPR003675">
    <property type="entry name" value="Rce1/LyrA-like_dom"/>
</dbReference>
<reference evidence="3 4" key="1">
    <citation type="submission" date="2019-12" db="EMBL/GenBank/DDBJ databases">
        <title>Novel species isolated from a subtropical stream in China.</title>
        <authorList>
            <person name="Lu H."/>
        </authorList>
    </citation>
    <scope>NUCLEOTIDE SEQUENCE [LARGE SCALE GENOMIC DNA]</scope>
    <source>
        <strain evidence="3 4">DS3</strain>
    </source>
</reference>
<name>A0A6N9HIU2_9BURK</name>
<dbReference type="GO" id="GO:0080120">
    <property type="term" value="P:CAAX-box protein maturation"/>
    <property type="evidence" value="ECO:0007669"/>
    <property type="project" value="UniProtKB-ARBA"/>
</dbReference>
<dbReference type="Proteomes" id="UP000448575">
    <property type="component" value="Unassembled WGS sequence"/>
</dbReference>
<keyword evidence="4" id="KW-1185">Reference proteome</keyword>
<dbReference type="GO" id="GO:0008237">
    <property type="term" value="F:metallopeptidase activity"/>
    <property type="evidence" value="ECO:0007669"/>
    <property type="project" value="UniProtKB-KW"/>
</dbReference>
<feature type="transmembrane region" description="Helical" evidence="1">
    <location>
        <begin position="49"/>
        <end position="66"/>
    </location>
</feature>
<evidence type="ECO:0000313" key="3">
    <source>
        <dbReference type="EMBL" id="MYN03484.1"/>
    </source>
</evidence>
<comment type="caution">
    <text evidence="3">The sequence shown here is derived from an EMBL/GenBank/DDBJ whole genome shotgun (WGS) entry which is preliminary data.</text>
</comment>
<feature type="transmembrane region" description="Helical" evidence="1">
    <location>
        <begin position="114"/>
        <end position="133"/>
    </location>
</feature>
<organism evidence="3 4">
    <name type="scientific">Pseudoduganella guangdongensis</name>
    <dbReference type="NCBI Taxonomy" id="2692179"/>
    <lineage>
        <taxon>Bacteria</taxon>
        <taxon>Pseudomonadati</taxon>
        <taxon>Pseudomonadota</taxon>
        <taxon>Betaproteobacteria</taxon>
        <taxon>Burkholderiales</taxon>
        <taxon>Oxalobacteraceae</taxon>
        <taxon>Telluria group</taxon>
        <taxon>Pseudoduganella</taxon>
    </lineage>
</organism>
<evidence type="ECO:0000256" key="1">
    <source>
        <dbReference type="SAM" id="Phobius"/>
    </source>
</evidence>
<sequence length="777" mass="83296">MMELPSAPRAFWLLARLRMLRLLNIAHGLRFRKGWFGASRQATPAKKSVRWIVAALLSAFMLLAFLNTASTALLNMQCRLPTGSQCAAAPSGAAPLATMRVARKELQAAPFQPVLMRAVVMQACLLFAIAFLLPLGSKELAQPDWDLEWLVTLPMPRRTLLLARIAERTLANPSGILALWPMCTAVAWHSGYRWSAPALGAACALPLLACAATLRTVADTGLRLRLAPSQLRNLQAIASVASMPLMYLAMSLAMPTATLTLDWAAQFPAWPLWTPPGLAMQALNAREAWRGLGFGALLAAQTALLLWLGLRLLQGLLADGVVATGARETGRDAGRASAKAARFAIGTALQRRELRLLSRDRNFLVQSLLIPLIIFGSQLVLNGQVRDMDEFLSNPALLSSVAFGLGAYVLMLSAFQAINTEGHALWMLYTYPHSIGSVLAQKAQLWSVLALVYPLAVFGMGLWFGVPADGALLSQLVLVLAGIPIFATIAVALGVWACDPLAQDMHARVRPSFAYAYLILSSLYTYALNSREWHVRLAATVLLAALALSLWQRARDALPYLLDPSAAPPPRVSASDGIMAAIAFFLLQLLIAGGLHLAGKPLSLQTVTFAFAAAGAMVYGLARLLYWRSGTSGVPRLWHGPWHAAWRAALGWGVLMALPALAAGALWLAFLRHAGMAPAAPPPAALAWLAPLAVLAAPLFEEFIFRGQVFGGLRRSLPLLPAMAASAALFAVIHPPLAMLPVFALGLCAAYAAERGKSLLAPMLAHALYNAGMLVLQ</sequence>
<feature type="transmembrane region" description="Helical" evidence="1">
    <location>
        <begin position="288"/>
        <end position="308"/>
    </location>
</feature>
<keyword evidence="3" id="KW-0482">Metalloprotease</keyword>